<keyword evidence="1" id="KW-1133">Transmembrane helix</keyword>
<accession>A0A7K1XZM2</accession>
<name>A0A7K1XZM2_9SPHI</name>
<protein>
    <submittedName>
        <fullName evidence="2">Uncharacterized protein</fullName>
    </submittedName>
</protein>
<comment type="caution">
    <text evidence="2">The sequence shown here is derived from an EMBL/GenBank/DDBJ whole genome shotgun (WGS) entry which is preliminary data.</text>
</comment>
<organism evidence="2 3">
    <name type="scientific">Hufsiella ginkgonis</name>
    <dbReference type="NCBI Taxonomy" id="2695274"/>
    <lineage>
        <taxon>Bacteria</taxon>
        <taxon>Pseudomonadati</taxon>
        <taxon>Bacteroidota</taxon>
        <taxon>Sphingobacteriia</taxon>
        <taxon>Sphingobacteriales</taxon>
        <taxon>Sphingobacteriaceae</taxon>
        <taxon>Hufsiella</taxon>
    </lineage>
</organism>
<keyword evidence="1" id="KW-0812">Transmembrane</keyword>
<feature type="transmembrane region" description="Helical" evidence="1">
    <location>
        <begin position="12"/>
        <end position="38"/>
    </location>
</feature>
<dbReference type="RefSeq" id="WP_160907414.1">
    <property type="nucleotide sequence ID" value="NZ_WVHS01000003.1"/>
</dbReference>
<keyword evidence="3" id="KW-1185">Reference proteome</keyword>
<dbReference type="Proteomes" id="UP000451233">
    <property type="component" value="Unassembled WGS sequence"/>
</dbReference>
<evidence type="ECO:0000256" key="1">
    <source>
        <dbReference type="SAM" id="Phobius"/>
    </source>
</evidence>
<keyword evidence="1" id="KW-0472">Membrane</keyword>
<evidence type="ECO:0000313" key="3">
    <source>
        <dbReference type="Proteomes" id="UP000451233"/>
    </source>
</evidence>
<dbReference type="AlphaFoldDB" id="A0A7K1XZM2"/>
<proteinExistence type="predicted"/>
<dbReference type="EMBL" id="WVHS01000003">
    <property type="protein sequence ID" value="MXV16420.1"/>
    <property type="molecule type" value="Genomic_DNA"/>
</dbReference>
<evidence type="ECO:0000313" key="2">
    <source>
        <dbReference type="EMBL" id="MXV16420.1"/>
    </source>
</evidence>
<feature type="transmembrane region" description="Helical" evidence="1">
    <location>
        <begin position="75"/>
        <end position="94"/>
    </location>
</feature>
<reference evidence="2 3" key="1">
    <citation type="submission" date="2019-11" db="EMBL/GenBank/DDBJ databases">
        <title>Pedobacter sp. HMF7056 Genome sequencing and assembly.</title>
        <authorList>
            <person name="Kang H."/>
            <person name="Kim H."/>
            <person name="Joh K."/>
        </authorList>
    </citation>
    <scope>NUCLEOTIDE SEQUENCE [LARGE SCALE GENOMIC DNA]</scope>
    <source>
        <strain evidence="2 3">HMF7056</strain>
    </source>
</reference>
<sequence length="100" mass="11307">MKGIKNPVYRDFIKLYWAWLLVGNIAGWVVFMGAGLLLATVTKLVIYPAVYSVSLIFSSRNKYYFLNLGSSTGALFIKLVPADFLLFLLIAWLLQLFTHA</sequence>
<gene>
    <name evidence="2" type="ORF">GS398_13995</name>
</gene>